<comment type="caution">
    <text evidence="4">The sequence shown here is derived from an EMBL/GenBank/DDBJ whole genome shotgun (WGS) entry which is preliminary data.</text>
</comment>
<name>A0A7K0C0T7_9ACTN</name>
<evidence type="ECO:0000256" key="1">
    <source>
        <dbReference type="ARBA" id="ARBA00022527"/>
    </source>
</evidence>
<dbReference type="Pfam" id="PF13581">
    <property type="entry name" value="HATPase_c_2"/>
    <property type="match status" value="1"/>
</dbReference>
<gene>
    <name evidence="4" type="ORF">ACRB68_51540</name>
</gene>
<dbReference type="InterPro" id="IPR050267">
    <property type="entry name" value="Anti-sigma-factor_SerPK"/>
</dbReference>
<dbReference type="SUPFAM" id="SSF55874">
    <property type="entry name" value="ATPase domain of HSP90 chaperone/DNA topoisomerase II/histidine kinase"/>
    <property type="match status" value="1"/>
</dbReference>
<dbReference type="AlphaFoldDB" id="A0A7K0C0T7"/>
<feature type="compositionally biased region" description="Polar residues" evidence="2">
    <location>
        <begin position="1"/>
        <end position="11"/>
    </location>
</feature>
<proteinExistence type="predicted"/>
<feature type="region of interest" description="Disordered" evidence="2">
    <location>
        <begin position="1"/>
        <end position="27"/>
    </location>
</feature>
<keyword evidence="1" id="KW-0808">Transferase</keyword>
<evidence type="ECO:0000259" key="3">
    <source>
        <dbReference type="Pfam" id="PF13581"/>
    </source>
</evidence>
<keyword evidence="1" id="KW-0723">Serine/threonine-protein kinase</keyword>
<dbReference type="CDD" id="cd16936">
    <property type="entry name" value="HATPase_RsbW-like"/>
    <property type="match status" value="1"/>
</dbReference>
<accession>A0A7K0C0T7</accession>
<protein>
    <recommendedName>
        <fullName evidence="3">Histidine kinase/HSP90-like ATPase domain-containing protein</fullName>
    </recommendedName>
</protein>
<feature type="domain" description="Histidine kinase/HSP90-like ATPase" evidence="3">
    <location>
        <begin position="43"/>
        <end position="141"/>
    </location>
</feature>
<dbReference type="InterPro" id="IPR003594">
    <property type="entry name" value="HATPase_dom"/>
</dbReference>
<sequence>MGLSQRATDSAPSVVRRKRQKKTAMSVFSPPQSCHSVEFSLISDPTAVQLARRLVVEWFRHWSLDEALIEDARLVASEIVTNAIKAKGPTVRMRIRWTPPHAYIEVYDQDPNPPVRQAADPSATGGRGLLLVEAYARRWNHYPAETAKVVWAEF</sequence>
<evidence type="ECO:0000313" key="4">
    <source>
        <dbReference type="EMBL" id="MQY07057.1"/>
    </source>
</evidence>
<organism evidence="4 5">
    <name type="scientific">Actinomadura macrotermitis</name>
    <dbReference type="NCBI Taxonomy" id="2585200"/>
    <lineage>
        <taxon>Bacteria</taxon>
        <taxon>Bacillati</taxon>
        <taxon>Actinomycetota</taxon>
        <taxon>Actinomycetes</taxon>
        <taxon>Streptosporangiales</taxon>
        <taxon>Thermomonosporaceae</taxon>
        <taxon>Actinomadura</taxon>
    </lineage>
</organism>
<dbReference type="EMBL" id="WEGH01000003">
    <property type="protein sequence ID" value="MQY07057.1"/>
    <property type="molecule type" value="Genomic_DNA"/>
</dbReference>
<keyword evidence="5" id="KW-1185">Reference proteome</keyword>
<reference evidence="4 5" key="1">
    <citation type="submission" date="2019-10" db="EMBL/GenBank/DDBJ databases">
        <title>Actinomadura rubteroloni sp. nov. and Actinomadura macrotermitis sp. nov., isolated from the gut of fungus growing-termite Macrotermes natalensis.</title>
        <authorList>
            <person name="Benndorf R."/>
            <person name="Martin K."/>
            <person name="Kuefner M."/>
            <person name="De Beer W."/>
            <person name="Kaster A.-K."/>
            <person name="Vollmers J."/>
            <person name="Poulsen M."/>
            <person name="Beemelmanns C."/>
        </authorList>
    </citation>
    <scope>NUCLEOTIDE SEQUENCE [LARGE SCALE GENOMIC DNA]</scope>
    <source>
        <strain evidence="4 5">RB68</strain>
    </source>
</reference>
<evidence type="ECO:0000256" key="2">
    <source>
        <dbReference type="SAM" id="MobiDB-lite"/>
    </source>
</evidence>
<keyword evidence="1" id="KW-0418">Kinase</keyword>
<dbReference type="Proteomes" id="UP000487268">
    <property type="component" value="Unassembled WGS sequence"/>
</dbReference>
<dbReference type="InterPro" id="IPR036890">
    <property type="entry name" value="HATPase_C_sf"/>
</dbReference>
<dbReference type="Gene3D" id="3.30.565.10">
    <property type="entry name" value="Histidine kinase-like ATPase, C-terminal domain"/>
    <property type="match status" value="1"/>
</dbReference>
<dbReference type="PANTHER" id="PTHR35526:SF3">
    <property type="entry name" value="ANTI-SIGMA-F FACTOR RSBW"/>
    <property type="match status" value="1"/>
</dbReference>
<evidence type="ECO:0000313" key="5">
    <source>
        <dbReference type="Proteomes" id="UP000487268"/>
    </source>
</evidence>
<dbReference type="GO" id="GO:0004674">
    <property type="term" value="F:protein serine/threonine kinase activity"/>
    <property type="evidence" value="ECO:0007669"/>
    <property type="project" value="UniProtKB-KW"/>
</dbReference>
<dbReference type="PANTHER" id="PTHR35526">
    <property type="entry name" value="ANTI-SIGMA-F FACTOR RSBW-RELATED"/>
    <property type="match status" value="1"/>
</dbReference>